<evidence type="ECO:0000256" key="4">
    <source>
        <dbReference type="SAM" id="SignalP"/>
    </source>
</evidence>
<accession>A0A2V4MR22</accession>
<keyword evidence="2 4" id="KW-0732">Signal</keyword>
<dbReference type="EMBL" id="QFVT01000004">
    <property type="protein sequence ID" value="PYC47979.1"/>
    <property type="molecule type" value="Genomic_DNA"/>
</dbReference>
<comment type="caution">
    <text evidence="5">The sequence shown here is derived from an EMBL/GenBank/DDBJ whole genome shotgun (WGS) entry which is preliminary data.</text>
</comment>
<evidence type="ECO:0000256" key="1">
    <source>
        <dbReference type="ARBA" id="ARBA00004418"/>
    </source>
</evidence>
<dbReference type="Pfam" id="PF03480">
    <property type="entry name" value="DctP"/>
    <property type="match status" value="1"/>
</dbReference>
<evidence type="ECO:0000313" key="6">
    <source>
        <dbReference type="Proteomes" id="UP000248012"/>
    </source>
</evidence>
<comment type="subcellular location">
    <subcellularLocation>
        <location evidence="1">Periplasm</location>
    </subcellularLocation>
</comment>
<dbReference type="GO" id="GO:0055085">
    <property type="term" value="P:transmembrane transport"/>
    <property type="evidence" value="ECO:0007669"/>
    <property type="project" value="InterPro"/>
</dbReference>
<feature type="chain" id="PRO_5016052929" evidence="4">
    <location>
        <begin position="25"/>
        <end position="323"/>
    </location>
</feature>
<dbReference type="PANTHER" id="PTHR33376">
    <property type="match status" value="1"/>
</dbReference>
<evidence type="ECO:0000313" key="5">
    <source>
        <dbReference type="EMBL" id="PYC47979.1"/>
    </source>
</evidence>
<evidence type="ECO:0000256" key="2">
    <source>
        <dbReference type="ARBA" id="ARBA00022729"/>
    </source>
</evidence>
<feature type="signal peptide" evidence="4">
    <location>
        <begin position="1"/>
        <end position="24"/>
    </location>
</feature>
<name>A0A2V4MR22_9RHOB</name>
<dbReference type="InterPro" id="IPR018389">
    <property type="entry name" value="DctP_fam"/>
</dbReference>
<dbReference type="PANTHER" id="PTHR33376:SF5">
    <property type="entry name" value="EXTRACYTOPLASMIC SOLUTE RECEPTOR PROTEIN"/>
    <property type="match status" value="1"/>
</dbReference>
<dbReference type="RefSeq" id="WP_110795629.1">
    <property type="nucleotide sequence ID" value="NZ_KZ826483.1"/>
</dbReference>
<sequence length="323" mass="35916">MLKALKRNTVAALSLLALSVPAMAEEVTIRAVSGWTAGSIIASRYEDFIDKLNERGKGLVQIDYLGGAPAIGSPVQIVKKVKGGVYGMAYVTGGWYTNVLPEADFFKLSEVDIAELRQNGGYEYIQKLHAEKGLHYLGRTYDTSPYYLYLNKPVDSADLSGIDIRVSTAYQAFFTELGASTHSAPVPEVYTLMERGVVDGFGWVAEGIFDYSWDQVTKYRVEPGFFTGNGHVLMNLKLWESMSEEQQAMLNEMMLELEQGNYLVAENDAKEIARQTEAGIETIVLPPDQAKIWSETARRVGWEEARKINATVADEIRGFITRP</sequence>
<organism evidence="5 6">
    <name type="scientific">Litorivita pollutaquae</name>
    <dbReference type="NCBI Taxonomy" id="2200892"/>
    <lineage>
        <taxon>Bacteria</taxon>
        <taxon>Pseudomonadati</taxon>
        <taxon>Pseudomonadota</taxon>
        <taxon>Alphaproteobacteria</taxon>
        <taxon>Rhodobacterales</taxon>
        <taxon>Paracoccaceae</taxon>
        <taxon>Litorivita</taxon>
    </lineage>
</organism>
<proteinExistence type="predicted"/>
<keyword evidence="6" id="KW-1185">Reference proteome</keyword>
<dbReference type="GO" id="GO:0042597">
    <property type="term" value="C:periplasmic space"/>
    <property type="evidence" value="ECO:0007669"/>
    <property type="project" value="UniProtKB-SubCell"/>
</dbReference>
<gene>
    <name evidence="5" type="ORF">DI396_07810</name>
</gene>
<dbReference type="NCBIfam" id="NF037995">
    <property type="entry name" value="TRAP_S1"/>
    <property type="match status" value="1"/>
</dbReference>
<protein>
    <submittedName>
        <fullName evidence="5">ABC transporter substrate-binding protein</fullName>
    </submittedName>
</protein>
<dbReference type="Proteomes" id="UP000248012">
    <property type="component" value="Unassembled WGS sequence"/>
</dbReference>
<dbReference type="OrthoDB" id="6139617at2"/>
<dbReference type="Gene3D" id="3.40.190.170">
    <property type="entry name" value="Bacterial extracellular solute-binding protein, family 7"/>
    <property type="match status" value="1"/>
</dbReference>
<reference evidence="5 6" key="1">
    <citation type="submission" date="2018-05" db="EMBL/GenBank/DDBJ databases">
        <title>Oceanovita maritima gen. nov., sp. nov., a marine bacterium in the family Rhodobacteraceae isolated from surface seawater of Lundu port Xiamen, China.</title>
        <authorList>
            <person name="Hetharua B.H."/>
            <person name="Min D."/>
            <person name="Liao H."/>
            <person name="Tian Y."/>
        </authorList>
    </citation>
    <scope>NUCLEOTIDE SEQUENCE [LARGE SCALE GENOMIC DNA]</scope>
    <source>
        <strain evidence="5 6">FSX-11</strain>
    </source>
</reference>
<evidence type="ECO:0000256" key="3">
    <source>
        <dbReference type="ARBA" id="ARBA00022764"/>
    </source>
</evidence>
<dbReference type="InterPro" id="IPR038404">
    <property type="entry name" value="TRAP_DctP_sf"/>
</dbReference>
<dbReference type="AlphaFoldDB" id="A0A2V4MR22"/>
<keyword evidence="3" id="KW-0574">Periplasm</keyword>